<dbReference type="Gene3D" id="2.30.30.40">
    <property type="entry name" value="SH3 Domains"/>
    <property type="match status" value="1"/>
</dbReference>
<dbReference type="Pfam" id="PF00017">
    <property type="entry name" value="SH2"/>
    <property type="match status" value="1"/>
</dbReference>
<dbReference type="AlphaFoldDB" id="A0A8C4R599"/>
<dbReference type="Gene3D" id="1.10.510.10">
    <property type="entry name" value="Transferase(Phosphotransferase) domain 1"/>
    <property type="match status" value="1"/>
</dbReference>
<keyword evidence="3 10" id="KW-0547">Nucleotide-binding</keyword>
<dbReference type="InterPro" id="IPR000719">
    <property type="entry name" value="Prot_kinase_dom"/>
</dbReference>
<dbReference type="CDD" id="cd11845">
    <property type="entry name" value="SH3_Src_like"/>
    <property type="match status" value="1"/>
</dbReference>
<protein>
    <recommendedName>
        <fullName evidence="10">Tyrosine-protein kinase</fullName>
        <ecNumber evidence="10">2.7.10.2</ecNumber>
    </recommendedName>
</protein>
<dbReference type="Pfam" id="PF00018">
    <property type="entry name" value="SH3_1"/>
    <property type="match status" value="1"/>
</dbReference>
<dbReference type="SMART" id="SM00219">
    <property type="entry name" value="TyrKc"/>
    <property type="match status" value="1"/>
</dbReference>
<dbReference type="InterPro" id="IPR008266">
    <property type="entry name" value="Tyr_kinase_AS"/>
</dbReference>
<evidence type="ECO:0000313" key="14">
    <source>
        <dbReference type="Ensembl" id="ENSEBUP00000024922.1"/>
    </source>
</evidence>
<dbReference type="InterPro" id="IPR000980">
    <property type="entry name" value="SH2"/>
</dbReference>
<dbReference type="FunFam" id="1.10.510.10:FF:000004">
    <property type="entry name" value="Tyrosine-protein kinase"/>
    <property type="match status" value="1"/>
</dbReference>
<dbReference type="PRINTS" id="PR00452">
    <property type="entry name" value="SH3DOMAIN"/>
</dbReference>
<dbReference type="SMART" id="SM00326">
    <property type="entry name" value="SH3"/>
    <property type="match status" value="1"/>
</dbReference>
<keyword evidence="2 10" id="KW-0808">Transferase</keyword>
<dbReference type="PROSITE" id="PS50011">
    <property type="entry name" value="PROTEIN_KINASE_DOM"/>
    <property type="match status" value="1"/>
</dbReference>
<dbReference type="GO" id="GO:0004715">
    <property type="term" value="F:non-membrane spanning protein tyrosine kinase activity"/>
    <property type="evidence" value="ECO:0007669"/>
    <property type="project" value="UniProtKB-EC"/>
</dbReference>
<evidence type="ECO:0000256" key="6">
    <source>
        <dbReference type="ARBA" id="ARBA00023137"/>
    </source>
</evidence>
<reference evidence="14" key="1">
    <citation type="submission" date="2025-08" db="UniProtKB">
        <authorList>
            <consortium name="Ensembl"/>
        </authorList>
    </citation>
    <scope>IDENTIFICATION</scope>
</reference>
<dbReference type="SUPFAM" id="SSF50044">
    <property type="entry name" value="SH3-domain"/>
    <property type="match status" value="1"/>
</dbReference>
<keyword evidence="15" id="KW-1185">Reference proteome</keyword>
<evidence type="ECO:0000256" key="4">
    <source>
        <dbReference type="ARBA" id="ARBA00022777"/>
    </source>
</evidence>
<dbReference type="InterPro" id="IPR036860">
    <property type="entry name" value="SH2_dom_sf"/>
</dbReference>
<evidence type="ECO:0000256" key="10">
    <source>
        <dbReference type="RuleBase" id="RU362096"/>
    </source>
</evidence>
<organism evidence="14 15">
    <name type="scientific">Eptatretus burgeri</name>
    <name type="common">Inshore hagfish</name>
    <dbReference type="NCBI Taxonomy" id="7764"/>
    <lineage>
        <taxon>Eukaryota</taxon>
        <taxon>Metazoa</taxon>
        <taxon>Chordata</taxon>
        <taxon>Craniata</taxon>
        <taxon>Vertebrata</taxon>
        <taxon>Cyclostomata</taxon>
        <taxon>Myxini</taxon>
        <taxon>Myxiniformes</taxon>
        <taxon>Myxinidae</taxon>
        <taxon>Eptatretinae</taxon>
        <taxon>Eptatretus</taxon>
    </lineage>
</organism>
<dbReference type="PROSITE" id="PS50002">
    <property type="entry name" value="SH3"/>
    <property type="match status" value="1"/>
</dbReference>
<dbReference type="PANTHER" id="PTHR24418">
    <property type="entry name" value="TYROSINE-PROTEIN KINASE"/>
    <property type="match status" value="1"/>
</dbReference>
<evidence type="ECO:0000256" key="2">
    <source>
        <dbReference type="ARBA" id="ARBA00022679"/>
    </source>
</evidence>
<evidence type="ECO:0000259" key="11">
    <source>
        <dbReference type="PROSITE" id="PS50001"/>
    </source>
</evidence>
<keyword evidence="4 10" id="KW-0418">Kinase</keyword>
<evidence type="ECO:0000256" key="7">
    <source>
        <dbReference type="ARBA" id="ARBA00051245"/>
    </source>
</evidence>
<feature type="domain" description="Protein kinase" evidence="13">
    <location>
        <begin position="154"/>
        <end position="422"/>
    </location>
</feature>
<dbReference type="InterPro" id="IPR011009">
    <property type="entry name" value="Kinase-like_dom_sf"/>
</dbReference>
<dbReference type="PRINTS" id="PR00401">
    <property type="entry name" value="SH2DOMAIN"/>
</dbReference>
<dbReference type="Proteomes" id="UP000694388">
    <property type="component" value="Unplaced"/>
</dbReference>
<dbReference type="SUPFAM" id="SSF55550">
    <property type="entry name" value="SH2 domain"/>
    <property type="match status" value="1"/>
</dbReference>
<evidence type="ECO:0000256" key="8">
    <source>
        <dbReference type="PROSITE-ProRule" id="PRU00191"/>
    </source>
</evidence>
<comment type="similarity">
    <text evidence="10">Belongs to the protein kinase superfamily. Tyr protein kinase family.</text>
</comment>
<keyword evidence="1 9" id="KW-0728">SH3 domain</keyword>
<feature type="domain" description="SH2" evidence="11">
    <location>
        <begin position="64"/>
        <end position="160"/>
    </location>
</feature>
<dbReference type="PROSITE" id="PS00109">
    <property type="entry name" value="PROTEIN_KINASE_TYR"/>
    <property type="match status" value="1"/>
</dbReference>
<keyword evidence="6 10" id="KW-0829">Tyrosine-protein kinase</keyword>
<dbReference type="InterPro" id="IPR050198">
    <property type="entry name" value="Non-receptor_tyrosine_kinases"/>
</dbReference>
<keyword evidence="5 10" id="KW-0067">ATP-binding</keyword>
<dbReference type="InterPro" id="IPR020635">
    <property type="entry name" value="Tyr_kinase_cat_dom"/>
</dbReference>
<name>A0A8C4R599_EPTBU</name>
<dbReference type="EC" id="2.7.10.2" evidence="10"/>
<dbReference type="SMART" id="SM00252">
    <property type="entry name" value="SH2"/>
    <property type="match status" value="1"/>
</dbReference>
<dbReference type="PRINTS" id="PR00109">
    <property type="entry name" value="TYRKINASE"/>
</dbReference>
<dbReference type="PROSITE" id="PS50001">
    <property type="entry name" value="SH2"/>
    <property type="match status" value="1"/>
</dbReference>
<dbReference type="InterPro" id="IPR001452">
    <property type="entry name" value="SH3_domain"/>
</dbReference>
<keyword evidence="8" id="KW-0727">SH2 domain</keyword>
<evidence type="ECO:0000259" key="13">
    <source>
        <dbReference type="PROSITE" id="PS50011"/>
    </source>
</evidence>
<proteinExistence type="inferred from homology"/>
<comment type="catalytic activity">
    <reaction evidence="7 10">
        <text>L-tyrosyl-[protein] + ATP = O-phospho-L-tyrosyl-[protein] + ADP + H(+)</text>
        <dbReference type="Rhea" id="RHEA:10596"/>
        <dbReference type="Rhea" id="RHEA-COMP:10136"/>
        <dbReference type="Rhea" id="RHEA-COMP:20101"/>
        <dbReference type="ChEBI" id="CHEBI:15378"/>
        <dbReference type="ChEBI" id="CHEBI:30616"/>
        <dbReference type="ChEBI" id="CHEBI:46858"/>
        <dbReference type="ChEBI" id="CHEBI:61978"/>
        <dbReference type="ChEBI" id="CHEBI:456216"/>
        <dbReference type="EC" id="2.7.10.2"/>
    </reaction>
</comment>
<dbReference type="Ensembl" id="ENSEBUT00000025496.1">
    <property type="protein sequence ID" value="ENSEBUP00000024922.1"/>
    <property type="gene ID" value="ENSEBUG00000015387.1"/>
</dbReference>
<dbReference type="InterPro" id="IPR036028">
    <property type="entry name" value="SH3-like_dom_sf"/>
</dbReference>
<sequence length="433" mass="49700">MTVIALYDFDGLTEGDLTFKKGDKMRVLQQNGDWWNAELLPSGRSGFIPSNYVAQTNSLETEEWFFSDVNRIEAERLLLSPGNTIGSFLVRECQSSKDSYSLSIRDHEPSHGDIVKHYKIRSNSSGAYFISSRITFDSLQSLTEHYQHSDGLCHRLIRSCNTKRPGQLWQKDAWEISRDSLLMKKPIHNNRTKVAVKTMKPGTMSSEAFLSEANIMKTLQHPRLVRLFAVVSSEPICIITEYMENGSLLDFLRSTEASCLQLNKFIDMSAQVAEGMEFLEKKKFVHRDLRAANILVNDQIMCKIADFGLARVINDNEYKAQEGAKFPVRWTAPEAINFSSFTVKSDVWSFGVLISEIFTFGRIPYPGMTHPELIRKIEFGYRMPQPENVPSDIYALMLECWHEYPETRPTFEHLKNVLEDFYTATEAQYQPSF</sequence>
<evidence type="ECO:0000256" key="5">
    <source>
        <dbReference type="ARBA" id="ARBA00022840"/>
    </source>
</evidence>
<evidence type="ECO:0000256" key="9">
    <source>
        <dbReference type="PROSITE-ProRule" id="PRU00192"/>
    </source>
</evidence>
<dbReference type="OMA" id="LECWHEY"/>
<reference evidence="14" key="2">
    <citation type="submission" date="2025-09" db="UniProtKB">
        <authorList>
            <consortium name="Ensembl"/>
        </authorList>
    </citation>
    <scope>IDENTIFICATION</scope>
</reference>
<dbReference type="Pfam" id="PF07714">
    <property type="entry name" value="PK_Tyr_Ser-Thr"/>
    <property type="match status" value="1"/>
</dbReference>
<dbReference type="Gene3D" id="3.30.505.10">
    <property type="entry name" value="SH2 domain"/>
    <property type="match status" value="1"/>
</dbReference>
<accession>A0A8C4R599</accession>
<dbReference type="InterPro" id="IPR001245">
    <property type="entry name" value="Ser-Thr/Tyr_kinase_cat_dom"/>
</dbReference>
<evidence type="ECO:0000259" key="12">
    <source>
        <dbReference type="PROSITE" id="PS50002"/>
    </source>
</evidence>
<evidence type="ECO:0000256" key="3">
    <source>
        <dbReference type="ARBA" id="ARBA00022741"/>
    </source>
</evidence>
<feature type="domain" description="SH3" evidence="12">
    <location>
        <begin position="1"/>
        <end position="58"/>
    </location>
</feature>
<evidence type="ECO:0000256" key="1">
    <source>
        <dbReference type="ARBA" id="ARBA00022443"/>
    </source>
</evidence>
<dbReference type="GeneTree" id="ENSGT00940000158738"/>
<dbReference type="GO" id="GO:0005524">
    <property type="term" value="F:ATP binding"/>
    <property type="evidence" value="ECO:0007669"/>
    <property type="project" value="UniProtKB-KW"/>
</dbReference>
<dbReference type="SUPFAM" id="SSF56112">
    <property type="entry name" value="Protein kinase-like (PK-like)"/>
    <property type="match status" value="1"/>
</dbReference>
<evidence type="ECO:0000313" key="15">
    <source>
        <dbReference type="Proteomes" id="UP000694388"/>
    </source>
</evidence>
<dbReference type="CDD" id="cd09933">
    <property type="entry name" value="SH2_Src_family"/>
    <property type="match status" value="1"/>
</dbReference>